<accession>A0A1R3GD95</accession>
<sequence>MELQLARELMSNKALQEQQIVAAKNVMELISPSNRTRTKPGNDVDTS</sequence>
<dbReference type="Proteomes" id="UP000187203">
    <property type="component" value="Unassembled WGS sequence"/>
</dbReference>
<comment type="caution">
    <text evidence="1">The sequence shown here is derived from an EMBL/GenBank/DDBJ whole genome shotgun (WGS) entry which is preliminary data.</text>
</comment>
<name>A0A1R3GD95_9ROSI</name>
<protein>
    <submittedName>
        <fullName evidence="1">Lipid-A-disaccharide synthase</fullName>
    </submittedName>
</protein>
<evidence type="ECO:0000313" key="1">
    <source>
        <dbReference type="EMBL" id="OMO56042.1"/>
    </source>
</evidence>
<organism evidence="1 2">
    <name type="scientific">Corchorus olitorius</name>
    <dbReference type="NCBI Taxonomy" id="93759"/>
    <lineage>
        <taxon>Eukaryota</taxon>
        <taxon>Viridiplantae</taxon>
        <taxon>Streptophyta</taxon>
        <taxon>Embryophyta</taxon>
        <taxon>Tracheophyta</taxon>
        <taxon>Spermatophyta</taxon>
        <taxon>Magnoliopsida</taxon>
        <taxon>eudicotyledons</taxon>
        <taxon>Gunneridae</taxon>
        <taxon>Pentapetalae</taxon>
        <taxon>rosids</taxon>
        <taxon>malvids</taxon>
        <taxon>Malvales</taxon>
        <taxon>Malvaceae</taxon>
        <taxon>Grewioideae</taxon>
        <taxon>Apeibeae</taxon>
        <taxon>Corchorus</taxon>
    </lineage>
</organism>
<dbReference type="EMBL" id="AWUE01022799">
    <property type="protein sequence ID" value="OMO56042.1"/>
    <property type="molecule type" value="Genomic_DNA"/>
</dbReference>
<reference evidence="2" key="1">
    <citation type="submission" date="2013-09" db="EMBL/GenBank/DDBJ databases">
        <title>Corchorus olitorius genome sequencing.</title>
        <authorList>
            <person name="Alam M."/>
            <person name="Haque M.S."/>
            <person name="Islam M.S."/>
            <person name="Emdad E.M."/>
            <person name="Islam M.M."/>
            <person name="Ahmed B."/>
            <person name="Halim A."/>
            <person name="Hossen Q.M.M."/>
            <person name="Hossain M.Z."/>
            <person name="Ahmed R."/>
            <person name="Khan M.M."/>
            <person name="Islam R."/>
            <person name="Rashid M.M."/>
            <person name="Khan S.A."/>
            <person name="Rahman M.S."/>
            <person name="Alam M."/>
            <person name="Yahiya A.S."/>
            <person name="Khan M.S."/>
            <person name="Azam M.S."/>
            <person name="Haque T."/>
            <person name="Lashkar M.Z.H."/>
            <person name="Akhand A.I."/>
            <person name="Morshed G."/>
            <person name="Roy S."/>
            <person name="Uddin K.S."/>
            <person name="Rabeya T."/>
            <person name="Hossain A.S."/>
            <person name="Chowdhury A."/>
            <person name="Snigdha A.R."/>
            <person name="Mortoza M.S."/>
            <person name="Matin S.A."/>
            <person name="Hoque S.M.E."/>
            <person name="Islam M.K."/>
            <person name="Roy D.K."/>
            <person name="Haider R."/>
            <person name="Moosa M.M."/>
            <person name="Elias S.M."/>
            <person name="Hasan A.M."/>
            <person name="Jahan S."/>
            <person name="Shafiuddin M."/>
            <person name="Mahmood N."/>
            <person name="Shommy N.S."/>
        </authorList>
    </citation>
    <scope>NUCLEOTIDE SEQUENCE [LARGE SCALE GENOMIC DNA]</scope>
    <source>
        <strain evidence="2">cv. O-4</strain>
    </source>
</reference>
<gene>
    <name evidence="1" type="ORF">COLO4_35817</name>
</gene>
<dbReference type="AlphaFoldDB" id="A0A1R3GD95"/>
<evidence type="ECO:0000313" key="2">
    <source>
        <dbReference type="Proteomes" id="UP000187203"/>
    </source>
</evidence>
<keyword evidence="2" id="KW-1185">Reference proteome</keyword>
<proteinExistence type="predicted"/>